<proteinExistence type="predicted"/>
<name>A0A5B7EZD0_PORTR</name>
<keyword evidence="2" id="KW-1185">Reference proteome</keyword>
<gene>
    <name evidence="1" type="ORF">E2C01_033143</name>
</gene>
<sequence length="62" mass="6787">MRSFSTHLMVAGLSEVSCSGAATISPLWHVAVFELTPNIGWWLPWRAFVSTIDLSVGSGRRP</sequence>
<organism evidence="1 2">
    <name type="scientific">Portunus trituberculatus</name>
    <name type="common">Swimming crab</name>
    <name type="synonym">Neptunus trituberculatus</name>
    <dbReference type="NCBI Taxonomy" id="210409"/>
    <lineage>
        <taxon>Eukaryota</taxon>
        <taxon>Metazoa</taxon>
        <taxon>Ecdysozoa</taxon>
        <taxon>Arthropoda</taxon>
        <taxon>Crustacea</taxon>
        <taxon>Multicrustacea</taxon>
        <taxon>Malacostraca</taxon>
        <taxon>Eumalacostraca</taxon>
        <taxon>Eucarida</taxon>
        <taxon>Decapoda</taxon>
        <taxon>Pleocyemata</taxon>
        <taxon>Brachyura</taxon>
        <taxon>Eubrachyura</taxon>
        <taxon>Portunoidea</taxon>
        <taxon>Portunidae</taxon>
        <taxon>Portuninae</taxon>
        <taxon>Portunus</taxon>
    </lineage>
</organism>
<evidence type="ECO:0000313" key="1">
    <source>
        <dbReference type="EMBL" id="MPC39602.1"/>
    </source>
</evidence>
<accession>A0A5B7EZD0</accession>
<protein>
    <submittedName>
        <fullName evidence="1">Uncharacterized protein</fullName>
    </submittedName>
</protein>
<dbReference type="AlphaFoldDB" id="A0A5B7EZD0"/>
<comment type="caution">
    <text evidence="1">The sequence shown here is derived from an EMBL/GenBank/DDBJ whole genome shotgun (WGS) entry which is preliminary data.</text>
</comment>
<evidence type="ECO:0000313" key="2">
    <source>
        <dbReference type="Proteomes" id="UP000324222"/>
    </source>
</evidence>
<dbReference type="Proteomes" id="UP000324222">
    <property type="component" value="Unassembled WGS sequence"/>
</dbReference>
<dbReference type="EMBL" id="VSRR010004417">
    <property type="protein sequence ID" value="MPC39602.1"/>
    <property type="molecule type" value="Genomic_DNA"/>
</dbReference>
<reference evidence="1 2" key="1">
    <citation type="submission" date="2019-05" db="EMBL/GenBank/DDBJ databases">
        <title>Another draft genome of Portunus trituberculatus and its Hox gene families provides insights of decapod evolution.</title>
        <authorList>
            <person name="Jeong J.-H."/>
            <person name="Song I."/>
            <person name="Kim S."/>
            <person name="Choi T."/>
            <person name="Kim D."/>
            <person name="Ryu S."/>
            <person name="Kim W."/>
        </authorList>
    </citation>
    <scope>NUCLEOTIDE SEQUENCE [LARGE SCALE GENOMIC DNA]</scope>
    <source>
        <tissue evidence="1">Muscle</tissue>
    </source>
</reference>